<dbReference type="SUPFAM" id="SSF51556">
    <property type="entry name" value="Metallo-dependent hydrolases"/>
    <property type="match status" value="1"/>
</dbReference>
<dbReference type="InterPro" id="IPR006330">
    <property type="entry name" value="Ado/ade_deaminase"/>
</dbReference>
<dbReference type="GO" id="GO:0046872">
    <property type="term" value="F:metal ion binding"/>
    <property type="evidence" value="ECO:0007669"/>
    <property type="project" value="UniProtKB-KW"/>
</dbReference>
<dbReference type="GO" id="GO:0004000">
    <property type="term" value="F:adenosine deaminase activity"/>
    <property type="evidence" value="ECO:0007669"/>
    <property type="project" value="TreeGrafter"/>
</dbReference>
<dbReference type="InterPro" id="IPR001365">
    <property type="entry name" value="A_deaminase_dom"/>
</dbReference>
<feature type="domain" description="Adenosine deaminase" evidence="8">
    <location>
        <begin position="40"/>
        <end position="348"/>
    </location>
</feature>
<dbReference type="Gene3D" id="3.20.20.140">
    <property type="entry name" value="Metal-dependent hydrolases"/>
    <property type="match status" value="1"/>
</dbReference>
<dbReference type="Pfam" id="PF00962">
    <property type="entry name" value="A_deaminase"/>
    <property type="match status" value="1"/>
</dbReference>
<dbReference type="EMBL" id="JADGJW010000502">
    <property type="protein sequence ID" value="KAJ3216049.1"/>
    <property type="molecule type" value="Genomic_DNA"/>
</dbReference>
<keyword evidence="4" id="KW-0378">Hydrolase</keyword>
<evidence type="ECO:0000259" key="8">
    <source>
        <dbReference type="Pfam" id="PF00962"/>
    </source>
</evidence>
<evidence type="ECO:0000256" key="3">
    <source>
        <dbReference type="ARBA" id="ARBA00022723"/>
    </source>
</evidence>
<evidence type="ECO:0000256" key="7">
    <source>
        <dbReference type="ARBA" id="ARBA00048787"/>
    </source>
</evidence>
<protein>
    <recommendedName>
        <fullName evidence="8">Adenosine deaminase domain-containing protein</fullName>
    </recommendedName>
</protein>
<keyword evidence="3" id="KW-0479">Metal-binding</keyword>
<proteinExistence type="inferred from homology"/>
<organism evidence="9 10">
    <name type="scientific">Clydaea vesicula</name>
    <dbReference type="NCBI Taxonomy" id="447962"/>
    <lineage>
        <taxon>Eukaryota</taxon>
        <taxon>Fungi</taxon>
        <taxon>Fungi incertae sedis</taxon>
        <taxon>Chytridiomycota</taxon>
        <taxon>Chytridiomycota incertae sedis</taxon>
        <taxon>Chytridiomycetes</taxon>
        <taxon>Lobulomycetales</taxon>
        <taxon>Lobulomycetaceae</taxon>
        <taxon>Clydaea</taxon>
    </lineage>
</organism>
<evidence type="ECO:0000313" key="9">
    <source>
        <dbReference type="EMBL" id="KAJ3216049.1"/>
    </source>
</evidence>
<dbReference type="GO" id="GO:0006154">
    <property type="term" value="P:adenosine catabolic process"/>
    <property type="evidence" value="ECO:0007669"/>
    <property type="project" value="TreeGrafter"/>
</dbReference>
<evidence type="ECO:0000256" key="5">
    <source>
        <dbReference type="ARBA" id="ARBA00022833"/>
    </source>
</evidence>
<evidence type="ECO:0000313" key="10">
    <source>
        <dbReference type="Proteomes" id="UP001211065"/>
    </source>
</evidence>
<evidence type="ECO:0000256" key="2">
    <source>
        <dbReference type="ARBA" id="ARBA00006676"/>
    </source>
</evidence>
<accession>A0AAD5U1M9</accession>
<dbReference type="AlphaFoldDB" id="A0AAD5U1M9"/>
<dbReference type="PANTHER" id="PTHR11409">
    <property type="entry name" value="ADENOSINE DEAMINASE"/>
    <property type="match status" value="1"/>
</dbReference>
<keyword evidence="6" id="KW-0546">Nucleotide metabolism</keyword>
<gene>
    <name evidence="9" type="ORF">HK099_006088</name>
</gene>
<keyword evidence="10" id="KW-1185">Reference proteome</keyword>
<reference evidence="9" key="1">
    <citation type="submission" date="2020-05" db="EMBL/GenBank/DDBJ databases">
        <title>Phylogenomic resolution of chytrid fungi.</title>
        <authorList>
            <person name="Stajich J.E."/>
            <person name="Amses K."/>
            <person name="Simmons R."/>
            <person name="Seto K."/>
            <person name="Myers J."/>
            <person name="Bonds A."/>
            <person name="Quandt C.A."/>
            <person name="Barry K."/>
            <person name="Liu P."/>
            <person name="Grigoriev I."/>
            <person name="Longcore J.E."/>
            <person name="James T.Y."/>
        </authorList>
    </citation>
    <scope>NUCLEOTIDE SEQUENCE</scope>
    <source>
        <strain evidence="9">JEL0476</strain>
    </source>
</reference>
<name>A0AAD5U1M9_9FUNG</name>
<dbReference type="PANTHER" id="PTHR11409:SF42">
    <property type="entry name" value="ADENOSINE DEAMINASE-LIKE PROTEIN"/>
    <property type="match status" value="1"/>
</dbReference>
<comment type="caution">
    <text evidence="9">The sequence shown here is derived from an EMBL/GenBank/DDBJ whole genome shotgun (WGS) entry which is preliminary data.</text>
</comment>
<comment type="catalytic activity">
    <reaction evidence="7">
        <text>N(6)-methyl-AMP + H2O + H(+) = IMP + methylamine</text>
        <dbReference type="Rhea" id="RHEA:16001"/>
        <dbReference type="ChEBI" id="CHEBI:15377"/>
        <dbReference type="ChEBI" id="CHEBI:15378"/>
        <dbReference type="ChEBI" id="CHEBI:58053"/>
        <dbReference type="ChEBI" id="CHEBI:59338"/>
        <dbReference type="ChEBI" id="CHEBI:144842"/>
    </reaction>
    <physiologicalReaction direction="left-to-right" evidence="7">
        <dbReference type="Rhea" id="RHEA:16002"/>
    </physiologicalReaction>
</comment>
<keyword evidence="5" id="KW-0862">Zinc</keyword>
<sequence length="368" mass="42549">MSNNLEITNNTGDQIDETEEFVKQHYGTVTYLEYFCRILPKIELHAHLNGSISKNSVCELLKQKGNTSLKMPHFSKETFNLETCFEMFKFMHQLSNSEKNLRFIVKMVIQEFFEDGCTYLELRTTPRQLNNLTKAEYVELILEEIKLNPHDIFVSLLLSLDRRHTAEEAFEIVDLAIKASNRSFNTGVVVGIDVCGDPYAGDFEIIKPAILKAKALGLQSTIHLGEIDGREFEINSMLETFPNRIGHGTFIPKNCLSEVYSKKIPVEVCLTSNVLCKTVKSIKDHHIKEYFFLEKHPCTDDKGIFFSDLSNEYVQLVLNFKLTKQEVFDLSKNAMKHTFLDSNIEDQLQVKNRIFDKFEKFRDQFNLI</sequence>
<evidence type="ECO:0000256" key="4">
    <source>
        <dbReference type="ARBA" id="ARBA00022801"/>
    </source>
</evidence>
<evidence type="ECO:0000256" key="1">
    <source>
        <dbReference type="ARBA" id="ARBA00001947"/>
    </source>
</evidence>
<dbReference type="GO" id="GO:0009117">
    <property type="term" value="P:nucleotide metabolic process"/>
    <property type="evidence" value="ECO:0007669"/>
    <property type="project" value="UniProtKB-KW"/>
</dbReference>
<dbReference type="Proteomes" id="UP001211065">
    <property type="component" value="Unassembled WGS sequence"/>
</dbReference>
<dbReference type="InterPro" id="IPR032466">
    <property type="entry name" value="Metal_Hydrolase"/>
</dbReference>
<evidence type="ECO:0000256" key="6">
    <source>
        <dbReference type="ARBA" id="ARBA00023080"/>
    </source>
</evidence>
<dbReference type="GO" id="GO:0046103">
    <property type="term" value="P:inosine biosynthetic process"/>
    <property type="evidence" value="ECO:0007669"/>
    <property type="project" value="TreeGrafter"/>
</dbReference>
<comment type="similarity">
    <text evidence="2">Belongs to the metallo-dependent hydrolases superfamily. Adenosine and AMP deaminases family.</text>
</comment>
<comment type="cofactor">
    <cofactor evidence="1">
        <name>Zn(2+)</name>
        <dbReference type="ChEBI" id="CHEBI:29105"/>
    </cofactor>
</comment>